<evidence type="ECO:0000313" key="8">
    <source>
        <dbReference type="Proteomes" id="UP000005225"/>
    </source>
</evidence>
<dbReference type="GO" id="GO:0006888">
    <property type="term" value="P:endoplasmic reticulum to Golgi vesicle-mediated transport"/>
    <property type="evidence" value="ECO:0007669"/>
    <property type="project" value="TreeGrafter"/>
</dbReference>
<comment type="subcellular location">
    <subcellularLocation>
        <location evidence="1">Golgi apparatus</location>
    </subcellularLocation>
</comment>
<evidence type="ECO:0000259" key="6">
    <source>
        <dbReference type="PROSITE" id="PS50913"/>
    </source>
</evidence>
<dbReference type="AlphaFoldDB" id="H0XJV0"/>
<dbReference type="GO" id="GO:0031267">
    <property type="term" value="F:small GTPase binding"/>
    <property type="evidence" value="ECO:0007669"/>
    <property type="project" value="TreeGrafter"/>
</dbReference>
<evidence type="ECO:0000256" key="2">
    <source>
        <dbReference type="ARBA" id="ARBA00023034"/>
    </source>
</evidence>
<evidence type="ECO:0000256" key="3">
    <source>
        <dbReference type="ARBA" id="ARBA00023054"/>
    </source>
</evidence>
<feature type="domain" description="GRIP" evidence="6">
    <location>
        <begin position="217"/>
        <end position="266"/>
    </location>
</feature>
<dbReference type="STRING" id="30611.ENSOGAP00000016390"/>
<protein>
    <recommendedName>
        <fullName evidence="6">GRIP domain-containing protein</fullName>
    </recommendedName>
</protein>
<dbReference type="Ensembl" id="ENSOGAT00000028212.1">
    <property type="protein sequence ID" value="ENSOGAP00000016390.1"/>
    <property type="gene ID" value="ENSOGAG00000033291.1"/>
</dbReference>
<feature type="region of interest" description="Disordered" evidence="5">
    <location>
        <begin position="319"/>
        <end position="339"/>
    </location>
</feature>
<dbReference type="GeneTree" id="ENSGT00710000106769"/>
<keyword evidence="8" id="KW-1185">Reference proteome</keyword>
<proteinExistence type="predicted"/>
<accession>H0XJV0</accession>
<name>H0XJV0_OTOGA</name>
<dbReference type="GO" id="GO:0005794">
    <property type="term" value="C:Golgi apparatus"/>
    <property type="evidence" value="ECO:0007669"/>
    <property type="project" value="UniProtKB-SubCell"/>
</dbReference>
<dbReference type="HOGENOM" id="CLU_026860_0_0_1"/>
<dbReference type="OMA" id="HQMVLQH"/>
<feature type="coiled-coil region" evidence="4">
    <location>
        <begin position="95"/>
        <end position="210"/>
    </location>
</feature>
<dbReference type="InParanoid" id="H0XJV0"/>
<evidence type="ECO:0000256" key="4">
    <source>
        <dbReference type="SAM" id="Coils"/>
    </source>
</evidence>
<evidence type="ECO:0000256" key="1">
    <source>
        <dbReference type="ARBA" id="ARBA00004555"/>
    </source>
</evidence>
<dbReference type="InterPro" id="IPR000237">
    <property type="entry name" value="GRIP_dom"/>
</dbReference>
<dbReference type="Proteomes" id="UP000005225">
    <property type="component" value="Unassembled WGS sequence"/>
</dbReference>
<evidence type="ECO:0000256" key="5">
    <source>
        <dbReference type="SAM" id="MobiDB-lite"/>
    </source>
</evidence>
<sequence>EGKSGELHQLLHTLKSVQEKAVLLQQERDQAVLALQQRQIENQSLQNEVQYLHDKELHSDQELQRLHKRLVQSEDSYIHEVWAAKDRMGKLTEKVTILEENLLSSADEMDKASREASLQVEKLHEQLNRVSRQKEEMALRLSAYQGQEKRCVLALAEWKEKAEHLQGKLVSWQEHLDKAKAVLELKEEQMERLKSQNEVQQEELRVVRQKWTDLQSRMEGKVDKVLMRNIFIAYFQTPAREQHQVLRLIGSTLGIEREEMEQLLKDHQGAVTSWITGWLGGRSRSVPSTPVRPNQQSVLNTSFSEAESHSPTLRARLSSHGKKALDSPGKSKLPKNSAQGLKITPGSIFKRTDGNSCSTVAALISPDGLKTHGSQNLLLNAVAEVLPTNTPLLMSPGESTVLFLLNLIKM</sequence>
<dbReference type="PANTHER" id="PTHR18921:SF2">
    <property type="entry name" value="THYROID RECEPTOR-INTERACTING PROTEIN 11"/>
    <property type="match status" value="1"/>
</dbReference>
<dbReference type="EMBL" id="AAQR03122910">
    <property type="status" value="NOT_ANNOTATED_CDS"/>
    <property type="molecule type" value="Genomic_DNA"/>
</dbReference>
<evidence type="ECO:0000313" key="7">
    <source>
        <dbReference type="Ensembl" id="ENSOGAP00000016390.1"/>
    </source>
</evidence>
<dbReference type="GO" id="GO:0007030">
    <property type="term" value="P:Golgi organization"/>
    <property type="evidence" value="ECO:0007669"/>
    <property type="project" value="TreeGrafter"/>
</dbReference>
<keyword evidence="3 4" id="KW-0175">Coiled coil</keyword>
<reference evidence="7" key="3">
    <citation type="submission" date="2025-09" db="UniProtKB">
        <authorList>
            <consortium name="Ensembl"/>
        </authorList>
    </citation>
    <scope>IDENTIFICATION</scope>
</reference>
<dbReference type="PANTHER" id="PTHR18921">
    <property type="entry name" value="MYOSIN HEAVY CHAIN - RELATED"/>
    <property type="match status" value="1"/>
</dbReference>
<feature type="coiled-coil region" evidence="4">
    <location>
        <begin position="7"/>
        <end position="48"/>
    </location>
</feature>
<dbReference type="eggNOG" id="ENOG502QRXC">
    <property type="taxonomic scope" value="Eukaryota"/>
</dbReference>
<organism evidence="7 8">
    <name type="scientific">Otolemur garnettii</name>
    <name type="common">Small-eared galago</name>
    <name type="synonym">Garnett's greater bushbaby</name>
    <dbReference type="NCBI Taxonomy" id="30611"/>
    <lineage>
        <taxon>Eukaryota</taxon>
        <taxon>Metazoa</taxon>
        <taxon>Chordata</taxon>
        <taxon>Craniata</taxon>
        <taxon>Vertebrata</taxon>
        <taxon>Euteleostomi</taxon>
        <taxon>Mammalia</taxon>
        <taxon>Eutheria</taxon>
        <taxon>Euarchontoglires</taxon>
        <taxon>Primates</taxon>
        <taxon>Strepsirrhini</taxon>
        <taxon>Lorisiformes</taxon>
        <taxon>Galagidae</taxon>
        <taxon>Otolemur</taxon>
    </lineage>
</organism>
<dbReference type="PROSITE" id="PS50913">
    <property type="entry name" value="GRIP"/>
    <property type="match status" value="1"/>
</dbReference>
<reference evidence="7" key="2">
    <citation type="submission" date="2025-08" db="UniProtKB">
        <authorList>
            <consortium name="Ensembl"/>
        </authorList>
    </citation>
    <scope>IDENTIFICATION</scope>
</reference>
<reference evidence="8" key="1">
    <citation type="submission" date="2011-03" db="EMBL/GenBank/DDBJ databases">
        <title>Version 3 of the genome sequence of Otolemur garnettii (Bushbaby).</title>
        <authorList>
            <consortium name="The Broad Institute Genome Sequencing Platform"/>
            <person name="Di Palma F."/>
            <person name="Johnson J."/>
            <person name="Lander E.S."/>
            <person name="Lindblad-Toh K."/>
            <person name="Jaffe D.B."/>
            <person name="Gnerre S."/>
            <person name="MacCallum I."/>
            <person name="Przybylski D."/>
            <person name="Ribeiro F.J."/>
            <person name="Burton J.N."/>
            <person name="Walker B.J."/>
            <person name="Sharpe T."/>
            <person name="Hall G."/>
        </authorList>
    </citation>
    <scope>NUCLEOTIDE SEQUENCE [LARGE SCALE GENOMIC DNA]</scope>
</reference>
<keyword evidence="2" id="KW-0333">Golgi apparatus</keyword>